<keyword evidence="2" id="KW-1185">Reference proteome</keyword>
<name>A0AA38FEQ5_TAXCH</name>
<dbReference type="Proteomes" id="UP000824469">
    <property type="component" value="Unassembled WGS sequence"/>
</dbReference>
<sequence>LKSVDIPFDDEVKALLFLCYLPDSWDKLIMVVSNTTYANNILKFDYVVSIILNEEIRGKNTDESSSGNALNVESR</sequence>
<comment type="caution">
    <text evidence="1">The sequence shown here is derived from an EMBL/GenBank/DDBJ whole genome shotgun (WGS) entry which is preliminary data.</text>
</comment>
<evidence type="ECO:0000313" key="2">
    <source>
        <dbReference type="Proteomes" id="UP000824469"/>
    </source>
</evidence>
<dbReference type="EMBL" id="JAHRHJ020000010">
    <property type="protein sequence ID" value="KAH9298526.1"/>
    <property type="molecule type" value="Genomic_DNA"/>
</dbReference>
<feature type="non-terminal residue" evidence="1">
    <location>
        <position position="1"/>
    </location>
</feature>
<evidence type="ECO:0008006" key="3">
    <source>
        <dbReference type="Google" id="ProtNLM"/>
    </source>
</evidence>
<proteinExistence type="predicted"/>
<gene>
    <name evidence="1" type="ORF">KI387_030208</name>
</gene>
<reference evidence="1 2" key="1">
    <citation type="journal article" date="2021" name="Nat. Plants">
        <title>The Taxus genome provides insights into paclitaxel biosynthesis.</title>
        <authorList>
            <person name="Xiong X."/>
            <person name="Gou J."/>
            <person name="Liao Q."/>
            <person name="Li Y."/>
            <person name="Zhou Q."/>
            <person name="Bi G."/>
            <person name="Li C."/>
            <person name="Du R."/>
            <person name="Wang X."/>
            <person name="Sun T."/>
            <person name="Guo L."/>
            <person name="Liang H."/>
            <person name="Lu P."/>
            <person name="Wu Y."/>
            <person name="Zhang Z."/>
            <person name="Ro D.K."/>
            <person name="Shang Y."/>
            <person name="Huang S."/>
            <person name="Yan J."/>
        </authorList>
    </citation>
    <scope>NUCLEOTIDE SEQUENCE [LARGE SCALE GENOMIC DNA]</scope>
    <source>
        <strain evidence="1">Ta-2019</strain>
    </source>
</reference>
<organism evidence="1 2">
    <name type="scientific">Taxus chinensis</name>
    <name type="common">Chinese yew</name>
    <name type="synonym">Taxus wallichiana var. chinensis</name>
    <dbReference type="NCBI Taxonomy" id="29808"/>
    <lineage>
        <taxon>Eukaryota</taxon>
        <taxon>Viridiplantae</taxon>
        <taxon>Streptophyta</taxon>
        <taxon>Embryophyta</taxon>
        <taxon>Tracheophyta</taxon>
        <taxon>Spermatophyta</taxon>
        <taxon>Pinopsida</taxon>
        <taxon>Pinidae</taxon>
        <taxon>Conifers II</taxon>
        <taxon>Cupressales</taxon>
        <taxon>Taxaceae</taxon>
        <taxon>Taxus</taxon>
    </lineage>
</organism>
<protein>
    <recommendedName>
        <fullName evidence="3">Retrovirus-related Pol polyprotein from transposon TNT 1-94</fullName>
    </recommendedName>
</protein>
<feature type="non-terminal residue" evidence="1">
    <location>
        <position position="75"/>
    </location>
</feature>
<dbReference type="AlphaFoldDB" id="A0AA38FEQ5"/>
<accession>A0AA38FEQ5</accession>
<evidence type="ECO:0000313" key="1">
    <source>
        <dbReference type="EMBL" id="KAH9298526.1"/>
    </source>
</evidence>